<dbReference type="PANTHER" id="PTHR11048:SF28">
    <property type="entry name" value="4-HYDROXYBENZOATE POLYPRENYLTRANSFERASE, MITOCHONDRIAL"/>
    <property type="match status" value="1"/>
</dbReference>
<dbReference type="EC" id="2.5.1.39" evidence="8"/>
<feature type="transmembrane region" description="Helical" evidence="8">
    <location>
        <begin position="229"/>
        <end position="246"/>
    </location>
</feature>
<comment type="pathway">
    <text evidence="8">Cofactor biosynthesis; ubiquinone biosynthesis.</text>
</comment>
<dbReference type="Gene3D" id="1.20.120.1780">
    <property type="entry name" value="UbiA prenyltransferase"/>
    <property type="match status" value="1"/>
</dbReference>
<comment type="cofactor">
    <cofactor evidence="1 8">
        <name>Mg(2+)</name>
        <dbReference type="ChEBI" id="CHEBI:18420"/>
    </cofactor>
</comment>
<keyword evidence="7 8" id="KW-0472">Membrane</keyword>
<evidence type="ECO:0000256" key="8">
    <source>
        <dbReference type="HAMAP-Rule" id="MF_03189"/>
    </source>
</evidence>
<gene>
    <name evidence="10" type="ORF">HAKA00212_LOCUS9176</name>
</gene>
<dbReference type="FunFam" id="1.20.120.1780:FF:000001">
    <property type="entry name" value="4-hydroxybenzoate octaprenyltransferase"/>
    <property type="match status" value="1"/>
</dbReference>
<evidence type="ECO:0000256" key="6">
    <source>
        <dbReference type="ARBA" id="ARBA00022989"/>
    </source>
</evidence>
<dbReference type="EMBL" id="HBIU01019745">
    <property type="protein sequence ID" value="CAE0630480.1"/>
    <property type="molecule type" value="Transcribed_RNA"/>
</dbReference>
<protein>
    <recommendedName>
        <fullName evidence="8">4-hydroxybenzoate polyprenyltransferase, mitochondrial</fullName>
        <shortName evidence="8">4-HB polyprenyltransferase</shortName>
        <ecNumber evidence="8">2.5.1.39</ecNumber>
    </recommendedName>
    <alternativeName>
        <fullName evidence="8">Para-hydroxybenzoate--polyprenyltransferase</fullName>
        <shortName evidence="8">PHB:PPT</shortName>
        <shortName evidence="8">PHB:polyprenyltransferase</shortName>
    </alternativeName>
</protein>
<comment type="catalytic activity">
    <reaction evidence="8">
        <text>an all-trans-polyprenyl diphosphate + 4-hydroxybenzoate = a 4-hydroxy-3-(all-trans-polyprenyl)benzoate + diphosphate</text>
        <dbReference type="Rhea" id="RHEA:44504"/>
        <dbReference type="Rhea" id="RHEA-COMP:9514"/>
        <dbReference type="Rhea" id="RHEA-COMP:9564"/>
        <dbReference type="ChEBI" id="CHEBI:17879"/>
        <dbReference type="ChEBI" id="CHEBI:33019"/>
        <dbReference type="ChEBI" id="CHEBI:58914"/>
        <dbReference type="ChEBI" id="CHEBI:78396"/>
        <dbReference type="EC" id="2.5.1.39"/>
    </reaction>
</comment>
<dbReference type="InterPro" id="IPR030470">
    <property type="entry name" value="UbiA_prenylTrfase_CS"/>
</dbReference>
<dbReference type="AlphaFoldDB" id="A0A7S4D5R8"/>
<comment type="function">
    <text evidence="8">Catalyzes the prenylation of para-hydroxybenzoate (PHB) with an all-trans polyprenyl group. Mediates the second step in the final reaction sequence of coenzyme Q (CoQ) biosynthesis, which is the condensation of the polyisoprenoid side chain with PHB, generating the first membrane-bound Q intermediate.</text>
</comment>
<feature type="transmembrane region" description="Helical" evidence="8">
    <location>
        <begin position="106"/>
        <end position="128"/>
    </location>
</feature>
<feature type="transmembrane region" description="Helical" evidence="8">
    <location>
        <begin position="252"/>
        <end position="272"/>
    </location>
</feature>
<dbReference type="HAMAP" id="MF_01635">
    <property type="entry name" value="UbiA"/>
    <property type="match status" value="1"/>
</dbReference>
<dbReference type="CDD" id="cd13959">
    <property type="entry name" value="PT_UbiA_COQ2"/>
    <property type="match status" value="1"/>
</dbReference>
<dbReference type="PROSITE" id="PS00943">
    <property type="entry name" value="UBIA"/>
    <property type="match status" value="1"/>
</dbReference>
<dbReference type="InterPro" id="IPR006370">
    <property type="entry name" value="HB_polyprenyltransferase-like"/>
</dbReference>
<proteinExistence type="inferred from homology"/>
<dbReference type="GO" id="GO:0008299">
    <property type="term" value="P:isoprenoid biosynthetic process"/>
    <property type="evidence" value="ECO:0007669"/>
    <property type="project" value="UniProtKB-UniRule"/>
</dbReference>
<keyword evidence="8" id="KW-0496">Mitochondrion</keyword>
<evidence type="ECO:0000256" key="2">
    <source>
        <dbReference type="ARBA" id="ARBA00004141"/>
    </source>
</evidence>
<keyword evidence="8" id="KW-0831">Ubiquinone biosynthesis</keyword>
<dbReference type="FunFam" id="1.10.357.140:FF:000003">
    <property type="entry name" value="4-hydroxybenzoate polyprenyltransferase, mitochondrial"/>
    <property type="match status" value="1"/>
</dbReference>
<evidence type="ECO:0000313" key="10">
    <source>
        <dbReference type="EMBL" id="CAE0630480.1"/>
    </source>
</evidence>
<reference evidence="10" key="1">
    <citation type="submission" date="2021-01" db="EMBL/GenBank/DDBJ databases">
        <authorList>
            <person name="Corre E."/>
            <person name="Pelletier E."/>
            <person name="Niang G."/>
            <person name="Scheremetjew M."/>
            <person name="Finn R."/>
            <person name="Kale V."/>
            <person name="Holt S."/>
            <person name="Cochrane G."/>
            <person name="Meng A."/>
            <person name="Brown T."/>
            <person name="Cohen L."/>
        </authorList>
    </citation>
    <scope>NUCLEOTIDE SEQUENCE</scope>
    <source>
        <strain evidence="10">CCMP3107</strain>
    </source>
</reference>
<keyword evidence="5 8" id="KW-0812">Transmembrane</keyword>
<evidence type="ECO:0000256" key="5">
    <source>
        <dbReference type="ARBA" id="ARBA00022692"/>
    </source>
</evidence>
<keyword evidence="4 8" id="KW-0808">Transferase</keyword>
<keyword evidence="8" id="KW-0999">Mitochondrion inner membrane</keyword>
<accession>A0A7S4D5R8</accession>
<organism evidence="10">
    <name type="scientific">Heterosigma akashiwo</name>
    <name type="common">Chromophytic alga</name>
    <name type="synonym">Heterosigma carterae</name>
    <dbReference type="NCBI Taxonomy" id="2829"/>
    <lineage>
        <taxon>Eukaryota</taxon>
        <taxon>Sar</taxon>
        <taxon>Stramenopiles</taxon>
        <taxon>Ochrophyta</taxon>
        <taxon>Raphidophyceae</taxon>
        <taxon>Chattonellales</taxon>
        <taxon>Chattonellaceae</taxon>
        <taxon>Heterosigma</taxon>
    </lineage>
</organism>
<dbReference type="GO" id="GO:0006744">
    <property type="term" value="P:ubiquinone biosynthetic process"/>
    <property type="evidence" value="ECO:0007669"/>
    <property type="project" value="UniProtKB-UniRule"/>
</dbReference>
<dbReference type="PANTHER" id="PTHR11048">
    <property type="entry name" value="PRENYLTRANSFERASES"/>
    <property type="match status" value="1"/>
</dbReference>
<name>A0A7S4D5R8_HETAK</name>
<evidence type="ECO:0000256" key="7">
    <source>
        <dbReference type="ARBA" id="ARBA00023136"/>
    </source>
</evidence>
<evidence type="ECO:0000256" key="4">
    <source>
        <dbReference type="ARBA" id="ARBA00022679"/>
    </source>
</evidence>
<dbReference type="NCBIfam" id="TIGR01474">
    <property type="entry name" value="ubiA_proteo"/>
    <property type="match status" value="1"/>
</dbReference>
<feature type="region of interest" description="Disordered" evidence="9">
    <location>
        <begin position="61"/>
        <end position="81"/>
    </location>
</feature>
<dbReference type="InterPro" id="IPR044878">
    <property type="entry name" value="UbiA_sf"/>
</dbReference>
<evidence type="ECO:0000256" key="1">
    <source>
        <dbReference type="ARBA" id="ARBA00001946"/>
    </source>
</evidence>
<dbReference type="GO" id="GO:0008412">
    <property type="term" value="F:4-hydroxybenzoate polyprenyltransferase activity"/>
    <property type="evidence" value="ECO:0007669"/>
    <property type="project" value="UniProtKB-EC"/>
</dbReference>
<dbReference type="UniPathway" id="UPA00232"/>
<dbReference type="InterPro" id="IPR000537">
    <property type="entry name" value="UbiA_prenyltransferase"/>
</dbReference>
<sequence length="379" mass="40941">MIRRSPFHDDSFRQIMSGVHQILGRKSGRVPQTGVKLSFSSRKPMLNVVVGTTDRLRARHFSARKRDEKSGGVPSGKQIDGLVPPSSNTWSKIEPYFRLSRLDKPIGTMLLLHPCLWSLAIAAPAGSFPDMKLVALFSTGSFIMRSAGCTINDLWDKNYDAKVERTKNRPLATGEIGVPQAVSFLGLQLTAGLGVLLQLNTPCILMGFGVMPLVVAYPLMKRVTHWPQLVLGLAFNWGALMGHAAATGAVDAAALAVTGPLYAGAVAWTLVYDTLYAHQDKKDDKQLGLKSTALYFGDNTKPILHGFSLITVGGLTLSGYMADLAWPFYIGMTATAAHLNWQIGTAELENSANLWERFTSNNTLGGIVGASIVAGKLLS</sequence>
<dbReference type="GO" id="GO:0005743">
    <property type="term" value="C:mitochondrial inner membrane"/>
    <property type="evidence" value="ECO:0007669"/>
    <property type="project" value="UniProtKB-SubCell"/>
</dbReference>
<comment type="similarity">
    <text evidence="3 8">Belongs to the UbiA prenyltransferase family.</text>
</comment>
<keyword evidence="8" id="KW-0414">Isoprene biosynthesis</keyword>
<feature type="transmembrane region" description="Helical" evidence="8">
    <location>
        <begin position="195"/>
        <end position="217"/>
    </location>
</feature>
<dbReference type="Gene3D" id="1.10.357.140">
    <property type="entry name" value="UbiA prenyltransferase"/>
    <property type="match status" value="1"/>
</dbReference>
<dbReference type="InterPro" id="IPR039653">
    <property type="entry name" value="Prenyltransferase"/>
</dbReference>
<evidence type="ECO:0000256" key="3">
    <source>
        <dbReference type="ARBA" id="ARBA00005985"/>
    </source>
</evidence>
<keyword evidence="6 8" id="KW-1133">Transmembrane helix</keyword>
<dbReference type="Pfam" id="PF01040">
    <property type="entry name" value="UbiA"/>
    <property type="match status" value="1"/>
</dbReference>
<evidence type="ECO:0000256" key="9">
    <source>
        <dbReference type="SAM" id="MobiDB-lite"/>
    </source>
</evidence>
<comment type="subcellular location">
    <subcellularLocation>
        <location evidence="2">Membrane</location>
        <topology evidence="2">Multi-pass membrane protein</topology>
    </subcellularLocation>
    <subcellularLocation>
        <location evidence="8">Mitochondrion inner membrane</location>
        <topology evidence="8">Multi-pass membrane protein</topology>
        <orientation evidence="8">Matrix side</orientation>
    </subcellularLocation>
</comment>